<accession>A0A1H2TD79</accession>
<keyword evidence="1" id="KW-0472">Membrane</keyword>
<dbReference type="Proteomes" id="UP000182589">
    <property type="component" value="Unassembled WGS sequence"/>
</dbReference>
<keyword evidence="1" id="KW-1133">Transmembrane helix</keyword>
<dbReference type="EMBL" id="FNOJ01000005">
    <property type="protein sequence ID" value="SDW41169.1"/>
    <property type="molecule type" value="Genomic_DNA"/>
</dbReference>
<reference evidence="2" key="3">
    <citation type="submission" date="2023-02" db="EMBL/GenBank/DDBJ databases">
        <title>Proposal of a novel subspecies: Alicyclobacillus hesperidum subspecies aegle.</title>
        <authorList>
            <person name="Goto K."/>
            <person name="Fujii T."/>
            <person name="Yasui K."/>
            <person name="Mochida K."/>
            <person name="Kato-Tanaka Y."/>
            <person name="Morohoshi S."/>
            <person name="An S.Y."/>
            <person name="Kasai H."/>
            <person name="Yokota A."/>
        </authorList>
    </citation>
    <scope>NUCLEOTIDE SEQUENCE</scope>
    <source>
        <strain evidence="2">DSM 12766</strain>
    </source>
</reference>
<evidence type="ECO:0000256" key="1">
    <source>
        <dbReference type="SAM" id="Phobius"/>
    </source>
</evidence>
<gene>
    <name evidence="2" type="ORF">Heshes_15190</name>
    <name evidence="3" type="ORF">SAMN04489725_105156</name>
</gene>
<reference evidence="4" key="1">
    <citation type="submission" date="2016-10" db="EMBL/GenBank/DDBJ databases">
        <authorList>
            <person name="Varghese N."/>
        </authorList>
    </citation>
    <scope>NUCLEOTIDE SEQUENCE [LARGE SCALE GENOMIC DNA]</scope>
    <source>
        <strain evidence="4">DSM 12489</strain>
    </source>
</reference>
<dbReference type="AlphaFoldDB" id="A0A1H2TD79"/>
<keyword evidence="1" id="KW-0812">Transmembrane</keyword>
<evidence type="ECO:0000313" key="4">
    <source>
        <dbReference type="Proteomes" id="UP000182589"/>
    </source>
</evidence>
<sequence>MQRRLSGSERRQLVERLLERFAAQVWELLWNRYNDRVKAEDAFLQVFVVAIRTIRRSEVQTMPDSVIERCLQQVEAATVPHIDVGEALDDSHDLDEWPESGETAALPEVAEAAIGVPRPLLVRAVQVMRANIAFDEALRHHRGPGFVRIGAAGLALVGVGLAVYGGFGEWQSVYGAKLSTHVQDKTAAAIQFDSLPLKLKGLYSLAQGQQVDLTHATVGSGSLFLGSIQQYGNGSYAIAVRRYPLQAPGSLATASRRYALAFVTPVASGVEESAWQLSNWSLVAIPGWLVVLANWRAPGGISDEQIYSLLLANGRSALVKSIPQQPSTSAVVAVGHGQIAIQSGMYRDGAWIGTPIGEYTLVGRSPAQAWTEVRQIPAAFGFMQGPSVVGDGLVFQGIVGKPERASANSGSTWYGISQSGQVTRYQGPPVDGQPHYVAEGASGTLWWLETTPNAGRGLQLTMAPLIKSGGTAKPMQLQTPLQQFSTCGSYVLWVQSGKGGPELVIAAVQ</sequence>
<reference evidence="3" key="2">
    <citation type="submission" date="2016-10" db="EMBL/GenBank/DDBJ databases">
        <authorList>
            <person name="de Groot N.N."/>
        </authorList>
    </citation>
    <scope>NUCLEOTIDE SEQUENCE [LARGE SCALE GENOMIC DNA]</scope>
    <source>
        <strain evidence="3">DSM 12489</strain>
    </source>
</reference>
<name>A0A1H2TD79_9BACL</name>
<dbReference type="Proteomes" id="UP001157137">
    <property type="component" value="Unassembled WGS sequence"/>
</dbReference>
<evidence type="ECO:0000313" key="2">
    <source>
        <dbReference type="EMBL" id="GLV13835.1"/>
    </source>
</evidence>
<proteinExistence type="predicted"/>
<feature type="transmembrane region" description="Helical" evidence="1">
    <location>
        <begin position="146"/>
        <end position="167"/>
    </location>
</feature>
<evidence type="ECO:0000313" key="3">
    <source>
        <dbReference type="EMBL" id="SDW41169.1"/>
    </source>
</evidence>
<organism evidence="3 4">
    <name type="scientific">Alicyclobacillus hesperidum</name>
    <dbReference type="NCBI Taxonomy" id="89784"/>
    <lineage>
        <taxon>Bacteria</taxon>
        <taxon>Bacillati</taxon>
        <taxon>Bacillota</taxon>
        <taxon>Bacilli</taxon>
        <taxon>Bacillales</taxon>
        <taxon>Alicyclobacillaceae</taxon>
        <taxon>Alicyclobacillus</taxon>
    </lineage>
</organism>
<dbReference type="STRING" id="89784.SAMN04489725_105156"/>
<protein>
    <submittedName>
        <fullName evidence="3">Uncharacterized protein</fullName>
    </submittedName>
</protein>
<dbReference type="EMBL" id="BSRA01000007">
    <property type="protein sequence ID" value="GLV13835.1"/>
    <property type="molecule type" value="Genomic_DNA"/>
</dbReference>
<keyword evidence="4" id="KW-1185">Reference proteome</keyword>
<dbReference type="RefSeq" id="WP_074692585.1">
    <property type="nucleotide sequence ID" value="NZ_BSRA01000007.1"/>
</dbReference>